<dbReference type="HOGENOM" id="CLU_143404_0_0_9"/>
<accession>E3DP71</accession>
<dbReference type="InterPro" id="IPR008338">
    <property type="entry name" value="Capsule_biosynth_CapC"/>
</dbReference>
<dbReference type="Proteomes" id="UP000006866">
    <property type="component" value="Chromosome"/>
</dbReference>
<dbReference type="EMBL" id="CP002175">
    <property type="protein sequence ID" value="ADO76622.1"/>
    <property type="molecule type" value="Genomic_DNA"/>
</dbReference>
<feature type="transmembrane region" description="Helical" evidence="1">
    <location>
        <begin position="116"/>
        <end position="141"/>
    </location>
</feature>
<dbReference type="GO" id="GO:0045227">
    <property type="term" value="P:capsule polysaccharide biosynthetic process"/>
    <property type="evidence" value="ECO:0007669"/>
    <property type="project" value="InterPro"/>
</dbReference>
<feature type="transmembrane region" description="Helical" evidence="1">
    <location>
        <begin position="72"/>
        <end position="96"/>
    </location>
</feature>
<evidence type="ECO:0000313" key="3">
    <source>
        <dbReference type="Proteomes" id="UP000006866"/>
    </source>
</evidence>
<reference evidence="3" key="1">
    <citation type="submission" date="2010-10" db="EMBL/GenBank/DDBJ databases">
        <title>The complete genome of Halanaerobium praevalens DSM 2228.</title>
        <authorList>
            <consortium name="US DOE Joint Genome Institute (JGI-PGF)"/>
            <person name="Lucas S."/>
            <person name="Copeland A."/>
            <person name="Lapidus A."/>
            <person name="Glavina del Rio T."/>
            <person name="Dalin E."/>
            <person name="Tice H."/>
            <person name="Bruce D."/>
            <person name="Goodwin L."/>
            <person name="Pitluck S."/>
            <person name="Kyrpides N."/>
            <person name="Mavromatis K."/>
            <person name="Ivanova N."/>
            <person name="Ovchinnikova G."/>
            <person name="Chertkov O."/>
            <person name="Detter J.C."/>
            <person name="Han C."/>
            <person name="Larimer F."/>
            <person name="Land M."/>
            <person name="Hauser L."/>
            <person name="Markowitz V."/>
            <person name="Cheng J.-F."/>
            <person name="Hugenholtz P."/>
            <person name="Woyke T."/>
            <person name="Wu D."/>
            <person name="Tindall B."/>
            <person name="Pomrenke H.G."/>
            <person name="Brambilla E."/>
            <person name="Klenk H.-P."/>
            <person name="Eisen J.A."/>
        </authorList>
    </citation>
    <scope>NUCLEOTIDE SEQUENCE [LARGE SCALE GENOMIC DNA]</scope>
    <source>
        <strain evidence="3">ATCC 33744 / DSM 2228 / GSL</strain>
    </source>
</reference>
<organism evidence="2 3">
    <name type="scientific">Halanaerobium praevalens (strain ATCC 33744 / DSM 2228 / GSL)</name>
    <dbReference type="NCBI Taxonomy" id="572479"/>
    <lineage>
        <taxon>Bacteria</taxon>
        <taxon>Bacillati</taxon>
        <taxon>Bacillota</taxon>
        <taxon>Clostridia</taxon>
        <taxon>Halanaerobiales</taxon>
        <taxon>Halanaerobiaceae</taxon>
        <taxon>Halanaerobium</taxon>
    </lineage>
</organism>
<keyword evidence="1" id="KW-0812">Transmembrane</keyword>
<keyword evidence="1" id="KW-0472">Membrane</keyword>
<feature type="transmembrane region" description="Helical" evidence="1">
    <location>
        <begin position="43"/>
        <end position="65"/>
    </location>
</feature>
<dbReference type="RefSeq" id="WP_014552655.1">
    <property type="nucleotide sequence ID" value="NC_017455.1"/>
</dbReference>
<protein>
    <submittedName>
        <fullName evidence="2">CapC protein</fullName>
    </submittedName>
</protein>
<proteinExistence type="predicted"/>
<dbReference type="STRING" id="572479.Hprae_0468"/>
<dbReference type="GO" id="GO:0016020">
    <property type="term" value="C:membrane"/>
    <property type="evidence" value="ECO:0007669"/>
    <property type="project" value="InterPro"/>
</dbReference>
<dbReference type="PRINTS" id="PR01759">
    <property type="entry name" value="CAPSULEPROTC"/>
</dbReference>
<dbReference type="PATRIC" id="fig|572479.3.peg.472"/>
<gene>
    <name evidence="2" type="ordered locus">Hprae_0468</name>
</gene>
<keyword evidence="3" id="KW-1185">Reference proteome</keyword>
<dbReference type="AlphaFoldDB" id="E3DP71"/>
<dbReference type="OrthoDB" id="48792at2"/>
<dbReference type="NCBIfam" id="TIGR04011">
    <property type="entry name" value="poly_gGlu_PgsC"/>
    <property type="match status" value="1"/>
</dbReference>
<evidence type="ECO:0000256" key="1">
    <source>
        <dbReference type="SAM" id="Phobius"/>
    </source>
</evidence>
<dbReference type="eggNOG" id="ENOG50334DW">
    <property type="taxonomic scope" value="Bacteria"/>
</dbReference>
<dbReference type="Pfam" id="PF14102">
    <property type="entry name" value="Caps_synth_CapC"/>
    <property type="match status" value="1"/>
</dbReference>
<keyword evidence="1" id="KW-1133">Transmembrane helix</keyword>
<name>E3DP71_HALPG</name>
<evidence type="ECO:0000313" key="2">
    <source>
        <dbReference type="EMBL" id="ADO76622.1"/>
    </source>
</evidence>
<sequence length="142" mass="16211">MLIESVGIGILLSFIFTELTGFYTGGIIVPGYLAFFWQEPSRILATIITAVLTFLIVKFLANYIIMYSRRRFTACVILGYLIGWFYRSIFINFFPIEQDLRVIGYIIPGLIANDMLRQGITATLSALIFLSIFLRLLMLLFS</sequence>
<feature type="transmembrane region" description="Helical" evidence="1">
    <location>
        <begin position="12"/>
        <end position="37"/>
    </location>
</feature>
<reference evidence="2 3" key="2">
    <citation type="journal article" date="2011" name="Stand. Genomic Sci.">
        <title>Complete genome sequence of the extremely halophilic Halanaerobium praevalens type strain (GSL).</title>
        <authorList>
            <person name="Ivanova N."/>
            <person name="Sikorski J."/>
            <person name="Chertkov O."/>
            <person name="Nolan M."/>
            <person name="Lucas S."/>
            <person name="Hammon N."/>
            <person name="Deshpande S."/>
            <person name="Cheng J.F."/>
            <person name="Tapia R."/>
            <person name="Han C."/>
            <person name="Goodwin L."/>
            <person name="Pitluck S."/>
            <person name="Huntemann M."/>
            <person name="Liolios K."/>
            <person name="Pagani I."/>
            <person name="Mavromatis K."/>
            <person name="Ovchinikova G."/>
            <person name="Pati A."/>
            <person name="Chen A."/>
            <person name="Palaniappan K."/>
            <person name="Land M."/>
            <person name="Hauser L."/>
            <person name="Brambilla E.M."/>
            <person name="Kannan K.P."/>
            <person name="Rohde M."/>
            <person name="Tindall B.J."/>
            <person name="Goker M."/>
            <person name="Detter J.C."/>
            <person name="Woyke T."/>
            <person name="Bristow J."/>
            <person name="Eisen J.A."/>
            <person name="Markowitz V."/>
            <person name="Hugenholtz P."/>
            <person name="Kyrpides N.C."/>
            <person name="Klenk H.P."/>
            <person name="Lapidus A."/>
        </authorList>
    </citation>
    <scope>NUCLEOTIDE SEQUENCE [LARGE SCALE GENOMIC DNA]</scope>
    <source>
        <strain evidence="3">ATCC 33744 / DSM 2228 / GSL</strain>
    </source>
</reference>
<dbReference type="KEGG" id="hpk:Hprae_0468"/>